<reference evidence="1 2" key="1">
    <citation type="journal article" date="2015" name="Genome Announc.">
        <title>Draft Genome Sequences of Marine Isolates of Thalassomonas viridans and Thalassomonas actiniarum.</title>
        <authorList>
            <person name="Olonade I."/>
            <person name="van Zyl L.J."/>
            <person name="Trindade M."/>
        </authorList>
    </citation>
    <scope>NUCLEOTIDE SEQUENCE [LARGE SCALE GENOMIC DNA]</scope>
    <source>
        <strain evidence="1 2">A5K-106</strain>
    </source>
</reference>
<sequence>METFEQVLQQAYNDGESDRFISRLRERFDFCQGISQQQRAQHLHYMLEAADAHYLPAQEIVGMVPTEAYMRHLGYQDLPRDEYIKKSRAFHRQKINHLKDAARRGSLKSLGHLAYLYKNQKIPDEKMSLALALAHLDAGLYFTDDNKIYEHFSRQKERLITQASASELAFAEEATQELIQAINQHGSIYPVMDEKHGRKGYY</sequence>
<dbReference type="EMBL" id="CP059735">
    <property type="protein sequence ID" value="WDE00424.1"/>
    <property type="molecule type" value="Genomic_DNA"/>
</dbReference>
<accession>A0AAE9YU24</accession>
<evidence type="ECO:0000313" key="1">
    <source>
        <dbReference type="EMBL" id="WDE00424.1"/>
    </source>
</evidence>
<dbReference type="KEGG" id="tact:SG35_007225"/>
<organism evidence="1 2">
    <name type="scientific">Thalassomonas actiniarum</name>
    <dbReference type="NCBI Taxonomy" id="485447"/>
    <lineage>
        <taxon>Bacteria</taxon>
        <taxon>Pseudomonadati</taxon>
        <taxon>Pseudomonadota</taxon>
        <taxon>Gammaproteobacteria</taxon>
        <taxon>Alteromonadales</taxon>
        <taxon>Colwelliaceae</taxon>
        <taxon>Thalassomonas</taxon>
    </lineage>
</organism>
<keyword evidence="2" id="KW-1185">Reference proteome</keyword>
<evidence type="ECO:0000313" key="2">
    <source>
        <dbReference type="Proteomes" id="UP000032568"/>
    </source>
</evidence>
<dbReference type="AlphaFoldDB" id="A0AAE9YU24"/>
<reference evidence="1 2" key="2">
    <citation type="journal article" date="2022" name="Mar. Drugs">
        <title>Bioassay-Guided Fractionation Leads to the Detection of Cholic Acid Generated by the Rare Thalassomonas sp.</title>
        <authorList>
            <person name="Pheiffer F."/>
            <person name="Schneider Y.K."/>
            <person name="Hansen E.H."/>
            <person name="Andersen J.H."/>
            <person name="Isaksson J."/>
            <person name="Busche T."/>
            <person name="R C."/>
            <person name="Kalinowski J."/>
            <person name="Zyl L.V."/>
            <person name="Trindade M."/>
        </authorList>
    </citation>
    <scope>NUCLEOTIDE SEQUENCE [LARGE SCALE GENOMIC DNA]</scope>
    <source>
        <strain evidence="1 2">A5K-106</strain>
    </source>
</reference>
<name>A0AAE9YU24_9GAMM</name>
<protein>
    <submittedName>
        <fullName evidence="1">Uncharacterized protein</fullName>
    </submittedName>
</protein>
<dbReference type="RefSeq" id="WP_152646677.1">
    <property type="nucleotide sequence ID" value="NZ_CP059735.1"/>
</dbReference>
<dbReference type="Proteomes" id="UP000032568">
    <property type="component" value="Chromosome"/>
</dbReference>
<proteinExistence type="predicted"/>
<gene>
    <name evidence="1" type="ORF">SG35_007225</name>
</gene>